<comment type="subcellular location">
    <subcellularLocation>
        <location evidence="3">Cell membrane</location>
    </subcellularLocation>
</comment>
<evidence type="ECO:0000256" key="4">
    <source>
        <dbReference type="ARBA" id="ARBA00012438"/>
    </source>
</evidence>
<dbReference type="InterPro" id="IPR004358">
    <property type="entry name" value="Sig_transdc_His_kin-like_C"/>
</dbReference>
<dbReference type="InterPro" id="IPR003594">
    <property type="entry name" value="HATPase_dom"/>
</dbReference>
<dbReference type="SUPFAM" id="SSF158472">
    <property type="entry name" value="HAMP domain-like"/>
    <property type="match status" value="1"/>
</dbReference>
<dbReference type="InterPro" id="IPR003660">
    <property type="entry name" value="HAMP_dom"/>
</dbReference>
<dbReference type="SMART" id="SM00387">
    <property type="entry name" value="HATPase_c"/>
    <property type="match status" value="1"/>
</dbReference>
<dbReference type="EMBL" id="FOPJ01000012">
    <property type="protein sequence ID" value="SFG72998.1"/>
    <property type="molecule type" value="Genomic_DNA"/>
</dbReference>
<keyword evidence="5" id="KW-0597">Phosphoprotein</keyword>
<dbReference type="InterPro" id="IPR036890">
    <property type="entry name" value="HATPase_C_sf"/>
</dbReference>
<comment type="catalytic activity">
    <reaction evidence="1">
        <text>ATP + protein L-histidine = ADP + protein N-phospho-L-histidine.</text>
        <dbReference type="EC" id="2.7.13.3"/>
    </reaction>
</comment>
<feature type="domain" description="HAMP" evidence="16">
    <location>
        <begin position="190"/>
        <end position="243"/>
    </location>
</feature>
<evidence type="ECO:0000256" key="14">
    <source>
        <dbReference type="SAM" id="Phobius"/>
    </source>
</evidence>
<dbReference type="InterPro" id="IPR005467">
    <property type="entry name" value="His_kinase_dom"/>
</dbReference>
<dbReference type="PRINTS" id="PR00344">
    <property type="entry name" value="BCTRLSENSOR"/>
</dbReference>
<dbReference type="SUPFAM" id="SSF47384">
    <property type="entry name" value="Homodimeric domain of signal transducing histidine kinase"/>
    <property type="match status" value="1"/>
</dbReference>
<accession>A0A1I2U7E1</accession>
<evidence type="ECO:0000313" key="17">
    <source>
        <dbReference type="EMBL" id="SFG72998.1"/>
    </source>
</evidence>
<evidence type="ECO:0000256" key="3">
    <source>
        <dbReference type="ARBA" id="ARBA00004236"/>
    </source>
</evidence>
<organism evidence="17 18">
    <name type="scientific">Corynebacterium spheniscorum</name>
    <dbReference type="NCBI Taxonomy" id="185761"/>
    <lineage>
        <taxon>Bacteria</taxon>
        <taxon>Bacillati</taxon>
        <taxon>Actinomycetota</taxon>
        <taxon>Actinomycetes</taxon>
        <taxon>Mycobacteriales</taxon>
        <taxon>Corynebacteriaceae</taxon>
        <taxon>Corynebacterium</taxon>
    </lineage>
</organism>
<dbReference type="InterPro" id="IPR003661">
    <property type="entry name" value="HisK_dim/P_dom"/>
</dbReference>
<dbReference type="PANTHER" id="PTHR45436">
    <property type="entry name" value="SENSOR HISTIDINE KINASE YKOH"/>
    <property type="match status" value="1"/>
</dbReference>
<feature type="domain" description="Histidine kinase" evidence="15">
    <location>
        <begin position="258"/>
        <end position="470"/>
    </location>
</feature>
<dbReference type="FunFam" id="1.10.287.130:FF:000001">
    <property type="entry name" value="Two-component sensor histidine kinase"/>
    <property type="match status" value="1"/>
</dbReference>
<keyword evidence="9 14" id="KW-1133">Transmembrane helix</keyword>
<evidence type="ECO:0000256" key="9">
    <source>
        <dbReference type="ARBA" id="ARBA00022989"/>
    </source>
</evidence>
<evidence type="ECO:0000256" key="12">
    <source>
        <dbReference type="SAM" id="Coils"/>
    </source>
</evidence>
<dbReference type="SMART" id="SM00388">
    <property type="entry name" value="HisKA"/>
    <property type="match status" value="1"/>
</dbReference>
<feature type="transmembrane region" description="Helical" evidence="14">
    <location>
        <begin position="168"/>
        <end position="189"/>
    </location>
</feature>
<evidence type="ECO:0000259" key="15">
    <source>
        <dbReference type="PROSITE" id="PS50109"/>
    </source>
</evidence>
<evidence type="ECO:0000259" key="16">
    <source>
        <dbReference type="PROSITE" id="PS50885"/>
    </source>
</evidence>
<dbReference type="FunFam" id="3.30.565.10:FF:000006">
    <property type="entry name" value="Sensor histidine kinase WalK"/>
    <property type="match status" value="1"/>
</dbReference>
<dbReference type="InterPro" id="IPR036097">
    <property type="entry name" value="HisK_dim/P_sf"/>
</dbReference>
<dbReference type="EC" id="2.7.13.3" evidence="4"/>
<dbReference type="PROSITE" id="PS50109">
    <property type="entry name" value="HIS_KIN"/>
    <property type="match status" value="1"/>
</dbReference>
<evidence type="ECO:0000256" key="7">
    <source>
        <dbReference type="ARBA" id="ARBA00022692"/>
    </source>
</evidence>
<evidence type="ECO:0000313" key="18">
    <source>
        <dbReference type="Proteomes" id="UP000199065"/>
    </source>
</evidence>
<evidence type="ECO:0000256" key="5">
    <source>
        <dbReference type="ARBA" id="ARBA00022553"/>
    </source>
</evidence>
<keyword evidence="11 14" id="KW-0472">Membrane</keyword>
<keyword evidence="7 14" id="KW-0812">Transmembrane</keyword>
<dbReference type="Pfam" id="PF00512">
    <property type="entry name" value="HisKA"/>
    <property type="match status" value="1"/>
</dbReference>
<dbReference type="Pfam" id="PF02518">
    <property type="entry name" value="HATPase_c"/>
    <property type="match status" value="1"/>
</dbReference>
<dbReference type="InterPro" id="IPR050428">
    <property type="entry name" value="TCS_sensor_his_kinase"/>
</dbReference>
<dbReference type="GO" id="GO:0005886">
    <property type="term" value="C:plasma membrane"/>
    <property type="evidence" value="ECO:0007669"/>
    <property type="project" value="UniProtKB-SubCell"/>
</dbReference>
<keyword evidence="12" id="KW-0175">Coiled coil</keyword>
<dbReference type="PROSITE" id="PS50885">
    <property type="entry name" value="HAMP"/>
    <property type="match status" value="1"/>
</dbReference>
<feature type="coiled-coil region" evidence="12">
    <location>
        <begin position="228"/>
        <end position="255"/>
    </location>
</feature>
<dbReference type="GO" id="GO:0000155">
    <property type="term" value="F:phosphorelay sensor kinase activity"/>
    <property type="evidence" value="ECO:0007669"/>
    <property type="project" value="InterPro"/>
</dbReference>
<evidence type="ECO:0000256" key="13">
    <source>
        <dbReference type="SAM" id="MobiDB-lite"/>
    </source>
</evidence>
<dbReference type="PANTHER" id="PTHR45436:SF5">
    <property type="entry name" value="SENSOR HISTIDINE KINASE TRCS"/>
    <property type="match status" value="1"/>
</dbReference>
<keyword evidence="6" id="KW-0808">Transferase</keyword>
<dbReference type="AlphaFoldDB" id="A0A1I2U7E1"/>
<evidence type="ECO:0000256" key="2">
    <source>
        <dbReference type="ARBA" id="ARBA00001968"/>
    </source>
</evidence>
<dbReference type="Proteomes" id="UP000199065">
    <property type="component" value="Unassembled WGS sequence"/>
</dbReference>
<dbReference type="OrthoDB" id="9786919at2"/>
<sequence length="476" mass="51427">MSYAPRGIRRMRRYLTLRTWLVILIVAISGAGLAGSAMAVSSIMAEVIYSRVDEDLYSAANGWARDVEALTTGTNPRPPSNYYVATIFPDGSSIVFNDTTLRPDLSVNLSGGVPQTVGSLNSQDEPLSGAPQWRILVRENTDTHGQSILTIVGRSLGGESLLLARLNVVQLIIGMLVLVVLAVVAYLAIRRALKPLRTVEKTAARIAGGEVGQRVPEWPANTEVGSLSQALNIMLEQLQRSIEEATNKEAQMRRFVGDASHELRTPLTSIRGYTELYQSGATQDANWVLEKVQEESTRMSVLVEDLLALTRAEGNEVDLRDVDILEVALAVVTSAKAAYPGRSIKVNAETSGVPIVRGDASRLHRLLLNLVSNALVHGGPDAEVQILIRDEEEQVAIDVQDNGRGMSEEVAAHIFERFYRADSSRSRASGGSGLGLAITRTLVEQHGGSISVESEEGEGSTFHIQLPHAPATPPKA</sequence>
<comment type="cofactor">
    <cofactor evidence="2">
        <name>a divalent metal cation</name>
        <dbReference type="ChEBI" id="CHEBI:60240"/>
    </cofactor>
</comment>
<evidence type="ECO:0000256" key="10">
    <source>
        <dbReference type="ARBA" id="ARBA00023012"/>
    </source>
</evidence>
<dbReference type="GO" id="GO:0005509">
    <property type="term" value="F:calcium ion binding"/>
    <property type="evidence" value="ECO:0007669"/>
    <property type="project" value="UniProtKB-ARBA"/>
</dbReference>
<feature type="transmembrane region" description="Helical" evidence="14">
    <location>
        <begin position="20"/>
        <end position="45"/>
    </location>
</feature>
<dbReference type="CDD" id="cd06225">
    <property type="entry name" value="HAMP"/>
    <property type="match status" value="1"/>
</dbReference>
<feature type="region of interest" description="Disordered" evidence="13">
    <location>
        <begin position="450"/>
        <end position="476"/>
    </location>
</feature>
<dbReference type="Gene3D" id="6.10.340.10">
    <property type="match status" value="1"/>
</dbReference>
<evidence type="ECO:0000256" key="8">
    <source>
        <dbReference type="ARBA" id="ARBA00022777"/>
    </source>
</evidence>
<evidence type="ECO:0000256" key="6">
    <source>
        <dbReference type="ARBA" id="ARBA00022679"/>
    </source>
</evidence>
<proteinExistence type="predicted"/>
<gene>
    <name evidence="17" type="ORF">SAMN05660282_01757</name>
</gene>
<name>A0A1I2U7E1_9CORY</name>
<dbReference type="SMART" id="SM00304">
    <property type="entry name" value="HAMP"/>
    <property type="match status" value="1"/>
</dbReference>
<dbReference type="Pfam" id="PF00672">
    <property type="entry name" value="HAMP"/>
    <property type="match status" value="1"/>
</dbReference>
<evidence type="ECO:0000256" key="1">
    <source>
        <dbReference type="ARBA" id="ARBA00000085"/>
    </source>
</evidence>
<dbReference type="CDD" id="cd00075">
    <property type="entry name" value="HATPase"/>
    <property type="match status" value="1"/>
</dbReference>
<keyword evidence="8 17" id="KW-0418">Kinase</keyword>
<keyword evidence="10" id="KW-0902">Two-component regulatory system</keyword>
<keyword evidence="18" id="KW-1185">Reference proteome</keyword>
<reference evidence="17 18" key="1">
    <citation type="submission" date="2016-10" db="EMBL/GenBank/DDBJ databases">
        <authorList>
            <person name="de Groot N.N."/>
        </authorList>
    </citation>
    <scope>NUCLEOTIDE SEQUENCE [LARGE SCALE GENOMIC DNA]</scope>
    <source>
        <strain>J11</strain>
        <strain evidence="18">PG 39</strain>
    </source>
</reference>
<dbReference type="SUPFAM" id="SSF55874">
    <property type="entry name" value="ATPase domain of HSP90 chaperone/DNA topoisomerase II/histidine kinase"/>
    <property type="match status" value="1"/>
</dbReference>
<dbReference type="Gene3D" id="1.10.287.130">
    <property type="match status" value="1"/>
</dbReference>
<protein>
    <recommendedName>
        <fullName evidence="4">histidine kinase</fullName>
        <ecNumber evidence="4">2.7.13.3</ecNumber>
    </recommendedName>
</protein>
<dbReference type="STRING" id="185761.SAMN05660282_01757"/>
<evidence type="ECO:0000256" key="11">
    <source>
        <dbReference type="ARBA" id="ARBA00023136"/>
    </source>
</evidence>
<dbReference type="Gene3D" id="3.30.565.10">
    <property type="entry name" value="Histidine kinase-like ATPase, C-terminal domain"/>
    <property type="match status" value="1"/>
</dbReference>
<dbReference type="CDD" id="cd00082">
    <property type="entry name" value="HisKA"/>
    <property type="match status" value="1"/>
</dbReference>